<dbReference type="EMBL" id="KK785296">
    <property type="protein sequence ID" value="KDO44532.1"/>
    <property type="molecule type" value="Genomic_DNA"/>
</dbReference>
<reference evidence="1 2" key="1">
    <citation type="submission" date="2014-04" db="EMBL/GenBank/DDBJ databases">
        <authorList>
            <consortium name="International Citrus Genome Consortium"/>
            <person name="Gmitter F."/>
            <person name="Chen C."/>
            <person name="Farmerie W."/>
            <person name="Harkins T."/>
            <person name="Desany B."/>
            <person name="Mohiuddin M."/>
            <person name="Kodira C."/>
            <person name="Borodovsky M."/>
            <person name="Lomsadze A."/>
            <person name="Burns P."/>
            <person name="Jenkins J."/>
            <person name="Prochnik S."/>
            <person name="Shu S."/>
            <person name="Chapman J."/>
            <person name="Pitluck S."/>
            <person name="Schmutz J."/>
            <person name="Rokhsar D."/>
        </authorList>
    </citation>
    <scope>NUCLEOTIDE SEQUENCE</scope>
</reference>
<organism evidence="1 2">
    <name type="scientific">Citrus sinensis</name>
    <name type="common">Sweet orange</name>
    <name type="synonym">Citrus aurantium var. sinensis</name>
    <dbReference type="NCBI Taxonomy" id="2711"/>
    <lineage>
        <taxon>Eukaryota</taxon>
        <taxon>Viridiplantae</taxon>
        <taxon>Streptophyta</taxon>
        <taxon>Embryophyta</taxon>
        <taxon>Tracheophyta</taxon>
        <taxon>Spermatophyta</taxon>
        <taxon>Magnoliopsida</taxon>
        <taxon>eudicotyledons</taxon>
        <taxon>Gunneridae</taxon>
        <taxon>Pentapetalae</taxon>
        <taxon>rosids</taxon>
        <taxon>malvids</taxon>
        <taxon>Sapindales</taxon>
        <taxon>Rutaceae</taxon>
        <taxon>Aurantioideae</taxon>
        <taxon>Citrus</taxon>
    </lineage>
</organism>
<dbReference type="EMBL" id="KK785296">
    <property type="protein sequence ID" value="KDO44534.1"/>
    <property type="molecule type" value="Genomic_DNA"/>
</dbReference>
<gene>
    <name evidence="1" type="ORF">CISIN_1g0010132mg</name>
</gene>
<dbReference type="STRING" id="2711.A0A067DNS5"/>
<dbReference type="EMBL" id="KK785296">
    <property type="protein sequence ID" value="KDO44535.1"/>
    <property type="molecule type" value="Genomic_DNA"/>
</dbReference>
<accession>A0A067DNS5</accession>
<dbReference type="AlphaFoldDB" id="A0A067DNS5"/>
<dbReference type="EMBL" id="KK785296">
    <property type="protein sequence ID" value="KDO44533.1"/>
    <property type="molecule type" value="Genomic_DNA"/>
</dbReference>
<dbReference type="Proteomes" id="UP000027120">
    <property type="component" value="Unassembled WGS sequence"/>
</dbReference>
<evidence type="ECO:0000313" key="1">
    <source>
        <dbReference type="EMBL" id="KDO44533.1"/>
    </source>
</evidence>
<feature type="non-terminal residue" evidence="1">
    <location>
        <position position="1"/>
    </location>
</feature>
<keyword evidence="2" id="KW-1185">Reference proteome</keyword>
<evidence type="ECO:0000313" key="2">
    <source>
        <dbReference type="Proteomes" id="UP000027120"/>
    </source>
</evidence>
<name>A0A067DNS5_CITSI</name>
<sequence>RLGSELIERQANPPFKSRLANALQSLTSSNQLSSSLDRVNYQRFRKNLTNFLIEVRGFLRTM</sequence>
<proteinExistence type="predicted"/>
<protein>
    <submittedName>
        <fullName evidence="1">Uncharacterized protein</fullName>
    </submittedName>
</protein>